<evidence type="ECO:0000313" key="2">
    <source>
        <dbReference type="Proteomes" id="UP000246635"/>
    </source>
</evidence>
<dbReference type="NCBIfam" id="TIGR00099">
    <property type="entry name" value="Cof-subfamily"/>
    <property type="match status" value="1"/>
</dbReference>
<accession>A0A2V2YT85</accession>
<keyword evidence="2" id="KW-1185">Reference proteome</keyword>
<proteinExistence type="predicted"/>
<dbReference type="CDD" id="cd07516">
    <property type="entry name" value="HAD_Pase"/>
    <property type="match status" value="1"/>
</dbReference>
<protein>
    <recommendedName>
        <fullName evidence="3">Cof subfamily protein (Haloacid dehalogenase superfamily)/HAD superfamily hydrolase (TIGR01484 family)</fullName>
    </recommendedName>
</protein>
<dbReference type="RefSeq" id="WP_110044503.1">
    <property type="nucleotide sequence ID" value="NZ_CP054613.1"/>
</dbReference>
<dbReference type="Gene3D" id="3.40.50.1000">
    <property type="entry name" value="HAD superfamily/HAD-like"/>
    <property type="match status" value="1"/>
</dbReference>
<dbReference type="SFLD" id="SFLDS00003">
    <property type="entry name" value="Haloacid_Dehalogenase"/>
    <property type="match status" value="1"/>
</dbReference>
<organism evidence="1 2">
    <name type="scientific">Paenibacillus cellulosilyticus</name>
    <dbReference type="NCBI Taxonomy" id="375489"/>
    <lineage>
        <taxon>Bacteria</taxon>
        <taxon>Bacillati</taxon>
        <taxon>Bacillota</taxon>
        <taxon>Bacilli</taxon>
        <taxon>Bacillales</taxon>
        <taxon>Paenibacillaceae</taxon>
        <taxon>Paenibacillus</taxon>
    </lineage>
</organism>
<dbReference type="Pfam" id="PF08282">
    <property type="entry name" value="Hydrolase_3"/>
    <property type="match status" value="1"/>
</dbReference>
<dbReference type="SUPFAM" id="SSF56784">
    <property type="entry name" value="HAD-like"/>
    <property type="match status" value="1"/>
</dbReference>
<comment type="caution">
    <text evidence="1">The sequence shown here is derived from an EMBL/GenBank/DDBJ whole genome shotgun (WGS) entry which is preliminary data.</text>
</comment>
<evidence type="ECO:0008006" key="3">
    <source>
        <dbReference type="Google" id="ProtNLM"/>
    </source>
</evidence>
<dbReference type="GO" id="GO:0016791">
    <property type="term" value="F:phosphatase activity"/>
    <property type="evidence" value="ECO:0007669"/>
    <property type="project" value="TreeGrafter"/>
</dbReference>
<dbReference type="Proteomes" id="UP000246635">
    <property type="component" value="Unassembled WGS sequence"/>
</dbReference>
<evidence type="ECO:0000313" key="1">
    <source>
        <dbReference type="EMBL" id="PWW02469.1"/>
    </source>
</evidence>
<dbReference type="SFLD" id="SFLDG01140">
    <property type="entry name" value="C2.B:_Phosphomannomutase_and_P"/>
    <property type="match status" value="1"/>
</dbReference>
<dbReference type="GO" id="GO:0000287">
    <property type="term" value="F:magnesium ion binding"/>
    <property type="evidence" value="ECO:0007669"/>
    <property type="project" value="TreeGrafter"/>
</dbReference>
<dbReference type="Gene3D" id="3.30.1240.10">
    <property type="match status" value="1"/>
</dbReference>
<dbReference type="InterPro" id="IPR000150">
    <property type="entry name" value="Cof"/>
</dbReference>
<dbReference type="AlphaFoldDB" id="A0A2V2YT85"/>
<dbReference type="InterPro" id="IPR036412">
    <property type="entry name" value="HAD-like_sf"/>
</dbReference>
<dbReference type="SFLD" id="SFLDG01144">
    <property type="entry name" value="C2.B.4:_PGP_Like"/>
    <property type="match status" value="1"/>
</dbReference>
<dbReference type="PANTHER" id="PTHR10000:SF8">
    <property type="entry name" value="HAD SUPERFAMILY HYDROLASE-LIKE, TYPE 3"/>
    <property type="match status" value="1"/>
</dbReference>
<dbReference type="GO" id="GO:0005829">
    <property type="term" value="C:cytosol"/>
    <property type="evidence" value="ECO:0007669"/>
    <property type="project" value="TreeGrafter"/>
</dbReference>
<dbReference type="EMBL" id="QGTQ01000009">
    <property type="protein sequence ID" value="PWW02469.1"/>
    <property type="molecule type" value="Genomic_DNA"/>
</dbReference>
<name>A0A2V2YT85_9BACL</name>
<dbReference type="InterPro" id="IPR006379">
    <property type="entry name" value="HAD-SF_hydro_IIB"/>
</dbReference>
<dbReference type="PROSITE" id="PS01229">
    <property type="entry name" value="COF_2"/>
    <property type="match status" value="1"/>
</dbReference>
<dbReference type="PANTHER" id="PTHR10000">
    <property type="entry name" value="PHOSPHOSERINE PHOSPHATASE"/>
    <property type="match status" value="1"/>
</dbReference>
<gene>
    <name evidence="1" type="ORF">DFQ01_10994</name>
</gene>
<reference evidence="1 2" key="1">
    <citation type="submission" date="2018-05" db="EMBL/GenBank/DDBJ databases">
        <title>Genomic Encyclopedia of Type Strains, Phase III (KMG-III): the genomes of soil and plant-associated and newly described type strains.</title>
        <authorList>
            <person name="Whitman W."/>
        </authorList>
    </citation>
    <scope>NUCLEOTIDE SEQUENCE [LARGE SCALE GENOMIC DNA]</scope>
    <source>
        <strain evidence="1 2">CECT 5696</strain>
    </source>
</reference>
<sequence length="272" mass="30293">MYKLIAIDIDDTLLSDELVVTEGTKQAMAAAIEQGVLVTLATGRMYASARKIANQIGLNVPIITYQGSLIKTLIDGEVLYERSVPTDDAKLLNEYCLKHGLHLQLYVDDVLYVREDNDKAKMYSNLSKIPYVVAADFDELLNKPQTKMLIIDDPDLLDRVAEQLKPIMGERVHITKSKPHYLEFTHKEGTKGHALRFLAEHIGSTSEHAIAIGDAWNDREMIIEAGLGVAMGNALPALKEIANYVTLTNNEEGVRHVIEKFVLNAEREAVHS</sequence>
<dbReference type="OrthoDB" id="9790031at2"/>
<dbReference type="NCBIfam" id="TIGR01484">
    <property type="entry name" value="HAD-SF-IIB"/>
    <property type="match status" value="1"/>
</dbReference>
<dbReference type="InterPro" id="IPR023214">
    <property type="entry name" value="HAD_sf"/>
</dbReference>